<dbReference type="Proteomes" id="UP001064027">
    <property type="component" value="Chromosome"/>
</dbReference>
<reference evidence="1" key="1">
    <citation type="submission" date="2022-09" db="EMBL/GenBank/DDBJ databases">
        <title>Complete genome sequence of Rossellomorea vietnamensis strain RL-WG62, a newly isolated PGPR with the potential for plant salinity stress alleviation.</title>
        <authorList>
            <person name="Ren L."/>
            <person name="Wang G."/>
            <person name="Hu H."/>
        </authorList>
    </citation>
    <scope>NUCLEOTIDE SEQUENCE</scope>
    <source>
        <strain evidence="1">RL-WG62</strain>
    </source>
</reference>
<sequence>MRKFLLGVLAIVTLSTLAGGKYHWDQRVEAVQFNGQKEEVVSVQGDGEEEKKEKAEKERKRLLQLDKVNYLPPELKETFKKKIEKNESVHLMIIGSSSTSGDNGAWPKELEKALLDTYGQDLIKVTCKEIAEKTSQQVVKEGIHKPLAEMKPDILLLEPFLLYDNGEIRMPERLKNLETILSDFKKQNPDITFIIQPANPISGAYYYPQEEADLEKFSRERKYVYLNHWDAWPDHRSTELKDYLTDENIPNEKGNKVWLDYLMKYFVRK</sequence>
<keyword evidence="2" id="KW-1185">Reference proteome</keyword>
<keyword evidence="1" id="KW-0378">Hydrolase</keyword>
<proteinExistence type="predicted"/>
<name>A0ACD4C4I2_9BACI</name>
<dbReference type="EMBL" id="CP104558">
    <property type="protein sequence ID" value="UXH43336.1"/>
    <property type="molecule type" value="Genomic_DNA"/>
</dbReference>
<protein>
    <submittedName>
        <fullName evidence="1">SGNH/GDSL hydrolase family protein</fullName>
    </submittedName>
</protein>
<accession>A0ACD4C4I2</accession>
<gene>
    <name evidence="1" type="ORF">N5C46_16940</name>
</gene>
<organism evidence="1 2">
    <name type="scientific">Rossellomorea vietnamensis</name>
    <dbReference type="NCBI Taxonomy" id="218284"/>
    <lineage>
        <taxon>Bacteria</taxon>
        <taxon>Bacillati</taxon>
        <taxon>Bacillota</taxon>
        <taxon>Bacilli</taxon>
        <taxon>Bacillales</taxon>
        <taxon>Bacillaceae</taxon>
        <taxon>Rossellomorea</taxon>
    </lineage>
</organism>
<evidence type="ECO:0000313" key="1">
    <source>
        <dbReference type="EMBL" id="UXH43336.1"/>
    </source>
</evidence>
<evidence type="ECO:0000313" key="2">
    <source>
        <dbReference type="Proteomes" id="UP001064027"/>
    </source>
</evidence>